<evidence type="ECO:0000256" key="1">
    <source>
        <dbReference type="SAM" id="Phobius"/>
    </source>
</evidence>
<accession>A0AAD4QY18</accession>
<keyword evidence="1" id="KW-0472">Membrane</keyword>
<organism evidence="2 3">
    <name type="scientific">Ditylenchus destructor</name>
    <dbReference type="NCBI Taxonomy" id="166010"/>
    <lineage>
        <taxon>Eukaryota</taxon>
        <taxon>Metazoa</taxon>
        <taxon>Ecdysozoa</taxon>
        <taxon>Nematoda</taxon>
        <taxon>Chromadorea</taxon>
        <taxon>Rhabditida</taxon>
        <taxon>Tylenchina</taxon>
        <taxon>Tylenchomorpha</taxon>
        <taxon>Sphaerularioidea</taxon>
        <taxon>Anguinidae</taxon>
        <taxon>Anguininae</taxon>
        <taxon>Ditylenchus</taxon>
    </lineage>
</organism>
<evidence type="ECO:0000313" key="2">
    <source>
        <dbReference type="EMBL" id="KAI1697456.1"/>
    </source>
</evidence>
<evidence type="ECO:0000313" key="3">
    <source>
        <dbReference type="Proteomes" id="UP001201812"/>
    </source>
</evidence>
<proteinExistence type="predicted"/>
<feature type="transmembrane region" description="Helical" evidence="1">
    <location>
        <begin position="92"/>
        <end position="114"/>
    </location>
</feature>
<feature type="transmembrane region" description="Helical" evidence="1">
    <location>
        <begin position="41"/>
        <end position="60"/>
    </location>
</feature>
<dbReference type="Proteomes" id="UP001201812">
    <property type="component" value="Unassembled WGS sequence"/>
</dbReference>
<protein>
    <submittedName>
        <fullName evidence="2">Uncharacterized protein</fullName>
    </submittedName>
</protein>
<keyword evidence="3" id="KW-1185">Reference proteome</keyword>
<sequence>MTQIQKLTRKLTPSIETVCIVIAAAFILSDAINIGNQWNTAFLSLVYLVDLCTSVGMIVASCTGKSKLYLPFIVFNVSPGNPFLEGKSLLGFFVRSCPLLAVTALVVVVVVVVGGPPRFL</sequence>
<gene>
    <name evidence="2" type="ORF">DdX_18489</name>
</gene>
<dbReference type="AlphaFoldDB" id="A0AAD4QY18"/>
<dbReference type="EMBL" id="JAKKPZ010000267">
    <property type="protein sequence ID" value="KAI1697456.1"/>
    <property type="molecule type" value="Genomic_DNA"/>
</dbReference>
<name>A0AAD4QY18_9BILA</name>
<comment type="caution">
    <text evidence="2">The sequence shown here is derived from an EMBL/GenBank/DDBJ whole genome shotgun (WGS) entry which is preliminary data.</text>
</comment>
<keyword evidence="1" id="KW-1133">Transmembrane helix</keyword>
<keyword evidence="1" id="KW-0812">Transmembrane</keyword>
<reference evidence="2" key="1">
    <citation type="submission" date="2022-01" db="EMBL/GenBank/DDBJ databases">
        <title>Genome Sequence Resource for Two Populations of Ditylenchus destructor, the Migratory Endoparasitic Phytonematode.</title>
        <authorList>
            <person name="Zhang H."/>
            <person name="Lin R."/>
            <person name="Xie B."/>
        </authorList>
    </citation>
    <scope>NUCLEOTIDE SEQUENCE</scope>
    <source>
        <strain evidence="2">BazhouSP</strain>
    </source>
</reference>